<gene>
    <name evidence="1" type="ORF">SAMN04488121_103299</name>
</gene>
<evidence type="ECO:0000313" key="2">
    <source>
        <dbReference type="Proteomes" id="UP000199045"/>
    </source>
</evidence>
<dbReference type="STRING" id="104663.SAMN04488121_103299"/>
<dbReference type="OrthoDB" id="880927at2"/>
<dbReference type="Proteomes" id="UP000199045">
    <property type="component" value="Unassembled WGS sequence"/>
</dbReference>
<name>A0A1G7R532_CHIFI</name>
<evidence type="ECO:0000313" key="1">
    <source>
        <dbReference type="EMBL" id="SDG05269.1"/>
    </source>
</evidence>
<reference evidence="2" key="1">
    <citation type="submission" date="2016-10" db="EMBL/GenBank/DDBJ databases">
        <authorList>
            <person name="Varghese N."/>
            <person name="Submissions S."/>
        </authorList>
    </citation>
    <scope>NUCLEOTIDE SEQUENCE [LARGE SCALE GENOMIC DNA]</scope>
    <source>
        <strain evidence="2">DSM 527</strain>
    </source>
</reference>
<dbReference type="RefSeq" id="WP_089832733.1">
    <property type="nucleotide sequence ID" value="NZ_FNBN01000003.1"/>
</dbReference>
<organism evidence="1 2">
    <name type="scientific">Chitinophaga filiformis</name>
    <name type="common">Myxococcus filiformis</name>
    <name type="synonym">Flexibacter filiformis</name>
    <dbReference type="NCBI Taxonomy" id="104663"/>
    <lineage>
        <taxon>Bacteria</taxon>
        <taxon>Pseudomonadati</taxon>
        <taxon>Bacteroidota</taxon>
        <taxon>Chitinophagia</taxon>
        <taxon>Chitinophagales</taxon>
        <taxon>Chitinophagaceae</taxon>
        <taxon>Chitinophaga</taxon>
    </lineage>
</organism>
<protein>
    <submittedName>
        <fullName evidence="1">Uncharacterized protein</fullName>
    </submittedName>
</protein>
<accession>A0A1G7R532</accession>
<dbReference type="EMBL" id="FNBN01000003">
    <property type="protein sequence ID" value="SDG05269.1"/>
    <property type="molecule type" value="Genomic_DNA"/>
</dbReference>
<sequence length="185" mass="19893">MAHIKQNKMMEGTSGTIGNVTFSVKKNKTISGPRRGPSKKPPTEEQLAVQLNFERCSAYAQKAISDPATKLLYEKATTGGQTAFNAAFRDAARPPRILEIETKQYKGQVGDVIVTLVKDVVRVESVKVTILSAAGAELEQGDAVPDIGNYWKYVATAANASLLGTRIQITATDLPGNVTEAEEVI</sequence>
<dbReference type="AlphaFoldDB" id="A0A1G7R532"/>
<proteinExistence type="predicted"/>